<protein>
    <submittedName>
        <fullName evidence="4">YafY family transcriptional regulator</fullName>
    </submittedName>
</protein>
<dbReference type="Gene3D" id="1.10.10.10">
    <property type="entry name" value="Winged helix-like DNA-binding domain superfamily/Winged helix DNA-binding domain"/>
    <property type="match status" value="1"/>
</dbReference>
<feature type="compositionally biased region" description="Basic and acidic residues" evidence="1">
    <location>
        <begin position="92"/>
        <end position="105"/>
    </location>
</feature>
<name>A0A5B8FG15_9RHOB</name>
<feature type="domain" description="WYL" evidence="3">
    <location>
        <begin position="265"/>
        <end position="329"/>
    </location>
</feature>
<sequence length="356" mass="39749">MSSRGRRQSAARTPSGRDRHGYDQALRFPQARRCERHCAPRSRRSHDGLVHRAARLRLPHPHAGTGRAVARHGVLARRGGRRGLRRRLLQPRPERRLRGARRPGEPEPLPPAGAAQRPPPGSRGRVSRRADRLFRLVQELRGRRLAVTAAQLATALEVSERTIYRDIADLMASGVPIDGAAGVGYRLSPGYDLPPVRFTRAEVQALLVGGQMVRAFTDPGLGGAAASAEAKIRAILDDDARALAERQPYCVPQLARNDADRARHQRLREACEARRKLACRYHALDGTETRRVIWPLGLIGWTGVWTLAAWCELRDDFRTFRFDRLLSLEPTGETFPDTPSRNLAAFLANLPVHKRS</sequence>
<dbReference type="PROSITE" id="PS52050">
    <property type="entry name" value="WYL"/>
    <property type="match status" value="1"/>
</dbReference>
<reference evidence="4 5" key="1">
    <citation type="submission" date="2019-06" db="EMBL/GenBank/DDBJ databases">
        <title>Genome sequence of Rhodobacteraceae bacterium D4M1.</title>
        <authorList>
            <person name="Cao J."/>
        </authorList>
    </citation>
    <scope>NUCLEOTIDE SEQUENCE [LARGE SCALE GENOMIC DNA]</scope>
    <source>
        <strain evidence="4 5">D4M1</strain>
    </source>
</reference>
<dbReference type="PANTHER" id="PTHR34580:SF3">
    <property type="entry name" value="PROTEIN PAFB"/>
    <property type="match status" value="1"/>
</dbReference>
<evidence type="ECO:0000313" key="5">
    <source>
        <dbReference type="Proteomes" id="UP000305888"/>
    </source>
</evidence>
<organism evidence="4 5">
    <name type="scientific">Paroceanicella profunda</name>
    <dbReference type="NCBI Taxonomy" id="2579971"/>
    <lineage>
        <taxon>Bacteria</taxon>
        <taxon>Pseudomonadati</taxon>
        <taxon>Pseudomonadota</taxon>
        <taxon>Alphaproteobacteria</taxon>
        <taxon>Rhodobacterales</taxon>
        <taxon>Paracoccaceae</taxon>
        <taxon>Paroceanicella</taxon>
    </lineage>
</organism>
<dbReference type="Pfam" id="PF08279">
    <property type="entry name" value="HTH_11"/>
    <property type="match status" value="1"/>
</dbReference>
<dbReference type="InterPro" id="IPR013196">
    <property type="entry name" value="HTH_11"/>
</dbReference>
<dbReference type="SUPFAM" id="SSF46785">
    <property type="entry name" value="Winged helix' DNA-binding domain"/>
    <property type="match status" value="1"/>
</dbReference>
<keyword evidence="5" id="KW-1185">Reference proteome</keyword>
<feature type="region of interest" description="Disordered" evidence="1">
    <location>
        <begin position="1"/>
        <end position="28"/>
    </location>
</feature>
<evidence type="ECO:0000256" key="1">
    <source>
        <dbReference type="SAM" id="MobiDB-lite"/>
    </source>
</evidence>
<dbReference type="InterPro" id="IPR036388">
    <property type="entry name" value="WH-like_DNA-bd_sf"/>
</dbReference>
<dbReference type="InterPro" id="IPR026881">
    <property type="entry name" value="WYL_dom"/>
</dbReference>
<dbReference type="OrthoDB" id="9807255at2"/>
<accession>A0A5B8FG15</accession>
<feature type="compositionally biased region" description="Pro residues" evidence="1">
    <location>
        <begin position="106"/>
        <end position="121"/>
    </location>
</feature>
<dbReference type="KEGG" id="ppru:FDP22_01520"/>
<dbReference type="Pfam" id="PF13280">
    <property type="entry name" value="WYL"/>
    <property type="match status" value="1"/>
</dbReference>
<dbReference type="PANTHER" id="PTHR34580">
    <property type="match status" value="1"/>
</dbReference>
<dbReference type="InterPro" id="IPR051534">
    <property type="entry name" value="CBASS_pafABC_assoc_protein"/>
</dbReference>
<dbReference type="EMBL" id="CP040818">
    <property type="protein sequence ID" value="QDL90577.1"/>
    <property type="molecule type" value="Genomic_DNA"/>
</dbReference>
<feature type="domain" description="Helix-turn-helix type 11" evidence="2">
    <location>
        <begin position="132"/>
        <end position="186"/>
    </location>
</feature>
<evidence type="ECO:0000259" key="3">
    <source>
        <dbReference type="Pfam" id="PF13280"/>
    </source>
</evidence>
<evidence type="ECO:0000259" key="2">
    <source>
        <dbReference type="Pfam" id="PF08279"/>
    </source>
</evidence>
<dbReference type="AlphaFoldDB" id="A0A5B8FG15"/>
<gene>
    <name evidence="4" type="ORF">FDP22_01520</name>
</gene>
<feature type="compositionally biased region" description="Basic residues" evidence="1">
    <location>
        <begin position="74"/>
        <end position="89"/>
    </location>
</feature>
<feature type="region of interest" description="Disordered" evidence="1">
    <location>
        <begin position="56"/>
        <end position="129"/>
    </location>
</feature>
<dbReference type="Proteomes" id="UP000305888">
    <property type="component" value="Chromosome"/>
</dbReference>
<evidence type="ECO:0000313" key="4">
    <source>
        <dbReference type="EMBL" id="QDL90577.1"/>
    </source>
</evidence>
<dbReference type="InterPro" id="IPR036390">
    <property type="entry name" value="WH_DNA-bd_sf"/>
</dbReference>
<proteinExistence type="predicted"/>